<evidence type="ECO:0000256" key="1">
    <source>
        <dbReference type="SAM" id="MobiDB-lite"/>
    </source>
</evidence>
<evidence type="ECO:0000313" key="3">
    <source>
        <dbReference type="EMBL" id="KAF2137875.1"/>
    </source>
</evidence>
<feature type="transmembrane region" description="Helical" evidence="2">
    <location>
        <begin position="12"/>
        <end position="35"/>
    </location>
</feature>
<keyword evidence="2" id="KW-0812">Transmembrane</keyword>
<proteinExistence type="predicted"/>
<keyword evidence="4" id="KW-1185">Reference proteome</keyword>
<accession>A0A6A6B3N5</accession>
<name>A0A6A6B3N5_9PEZI</name>
<evidence type="ECO:0000256" key="2">
    <source>
        <dbReference type="SAM" id="Phobius"/>
    </source>
</evidence>
<dbReference type="RefSeq" id="XP_033393590.1">
    <property type="nucleotide sequence ID" value="XM_033545310.1"/>
</dbReference>
<feature type="compositionally biased region" description="Acidic residues" evidence="1">
    <location>
        <begin position="90"/>
        <end position="101"/>
    </location>
</feature>
<dbReference type="GeneID" id="54302813"/>
<dbReference type="Proteomes" id="UP000799438">
    <property type="component" value="Unassembled WGS sequence"/>
</dbReference>
<evidence type="ECO:0000313" key="4">
    <source>
        <dbReference type="Proteomes" id="UP000799438"/>
    </source>
</evidence>
<organism evidence="3 4">
    <name type="scientific">Aplosporella prunicola CBS 121167</name>
    <dbReference type="NCBI Taxonomy" id="1176127"/>
    <lineage>
        <taxon>Eukaryota</taxon>
        <taxon>Fungi</taxon>
        <taxon>Dikarya</taxon>
        <taxon>Ascomycota</taxon>
        <taxon>Pezizomycotina</taxon>
        <taxon>Dothideomycetes</taxon>
        <taxon>Dothideomycetes incertae sedis</taxon>
        <taxon>Botryosphaeriales</taxon>
        <taxon>Aplosporellaceae</taxon>
        <taxon>Aplosporella</taxon>
    </lineage>
</organism>
<feature type="region of interest" description="Disordered" evidence="1">
    <location>
        <begin position="65"/>
        <end position="101"/>
    </location>
</feature>
<reference evidence="3" key="1">
    <citation type="journal article" date="2020" name="Stud. Mycol.">
        <title>101 Dothideomycetes genomes: a test case for predicting lifestyles and emergence of pathogens.</title>
        <authorList>
            <person name="Haridas S."/>
            <person name="Albert R."/>
            <person name="Binder M."/>
            <person name="Bloem J."/>
            <person name="Labutti K."/>
            <person name="Salamov A."/>
            <person name="Andreopoulos B."/>
            <person name="Baker S."/>
            <person name="Barry K."/>
            <person name="Bills G."/>
            <person name="Bluhm B."/>
            <person name="Cannon C."/>
            <person name="Castanera R."/>
            <person name="Culley D."/>
            <person name="Daum C."/>
            <person name="Ezra D."/>
            <person name="Gonzalez J."/>
            <person name="Henrissat B."/>
            <person name="Kuo A."/>
            <person name="Liang C."/>
            <person name="Lipzen A."/>
            <person name="Lutzoni F."/>
            <person name="Magnuson J."/>
            <person name="Mondo S."/>
            <person name="Nolan M."/>
            <person name="Ohm R."/>
            <person name="Pangilinan J."/>
            <person name="Park H.-J."/>
            <person name="Ramirez L."/>
            <person name="Alfaro M."/>
            <person name="Sun H."/>
            <person name="Tritt A."/>
            <person name="Yoshinaga Y."/>
            <person name="Zwiers L.-H."/>
            <person name="Turgeon B."/>
            <person name="Goodwin S."/>
            <person name="Spatafora J."/>
            <person name="Crous P."/>
            <person name="Grigoriev I."/>
        </authorList>
    </citation>
    <scope>NUCLEOTIDE SEQUENCE</scope>
    <source>
        <strain evidence="3">CBS 121167</strain>
    </source>
</reference>
<dbReference type="AlphaFoldDB" id="A0A6A6B3N5"/>
<dbReference type="EMBL" id="ML995499">
    <property type="protein sequence ID" value="KAF2137875.1"/>
    <property type="molecule type" value="Genomic_DNA"/>
</dbReference>
<protein>
    <submittedName>
        <fullName evidence="3">Uncharacterized protein</fullName>
    </submittedName>
</protein>
<keyword evidence="2" id="KW-1133">Transmembrane helix</keyword>
<keyword evidence="2" id="KW-0472">Membrane</keyword>
<sequence length="117" mass="13233">MPNLILRQILSALLPIMVLCPLICSVATILLHAWIQIRERRAHLSRARDSASLVSVDDVELEDLDAEGKKVDAGTEVGDEDCSNSSERGEGDEMDELEDVELDRERDWAMRWVQGWD</sequence>
<gene>
    <name evidence="3" type="ORF">K452DRAFT_339538</name>
</gene>